<gene>
    <name evidence="1" type="ORF">H8S84_09390</name>
</gene>
<reference evidence="1" key="1">
    <citation type="submission" date="2020-08" db="EMBL/GenBank/DDBJ databases">
        <title>Pontibacter sp. SD6 16S ribosomal RNA gene Genome sequencing and assembly.</title>
        <authorList>
            <person name="Kang M."/>
        </authorList>
    </citation>
    <scope>NUCLEOTIDE SEQUENCE</scope>
    <source>
        <strain evidence="1">SD6</strain>
    </source>
</reference>
<name>A0A923N521_9BACT</name>
<organism evidence="1 2">
    <name type="scientific">Pontibacter cellulosilyticus</name>
    <dbReference type="NCBI Taxonomy" id="1720253"/>
    <lineage>
        <taxon>Bacteria</taxon>
        <taxon>Pseudomonadati</taxon>
        <taxon>Bacteroidota</taxon>
        <taxon>Cytophagia</taxon>
        <taxon>Cytophagales</taxon>
        <taxon>Hymenobacteraceae</taxon>
        <taxon>Pontibacter</taxon>
    </lineage>
</organism>
<dbReference type="Proteomes" id="UP000603640">
    <property type="component" value="Unassembled WGS sequence"/>
</dbReference>
<protein>
    <submittedName>
        <fullName evidence="1">Uncharacterized protein</fullName>
    </submittedName>
</protein>
<comment type="caution">
    <text evidence="1">The sequence shown here is derived from an EMBL/GenBank/DDBJ whole genome shotgun (WGS) entry which is preliminary data.</text>
</comment>
<dbReference type="RefSeq" id="WP_187067059.1">
    <property type="nucleotide sequence ID" value="NZ_JACRVF010000002.1"/>
</dbReference>
<keyword evidence="2" id="KW-1185">Reference proteome</keyword>
<dbReference type="PROSITE" id="PS51257">
    <property type="entry name" value="PROKAR_LIPOPROTEIN"/>
    <property type="match status" value="1"/>
</dbReference>
<accession>A0A923N521</accession>
<evidence type="ECO:0000313" key="1">
    <source>
        <dbReference type="EMBL" id="MBC5993045.1"/>
    </source>
</evidence>
<evidence type="ECO:0000313" key="2">
    <source>
        <dbReference type="Proteomes" id="UP000603640"/>
    </source>
</evidence>
<sequence>MLFKLFTLYIYLQTSLCGCGPDRRNSGFEKPSFKYKLERVGKMDARVRESSGLAHATDSTLITHPDGENPAILYNISKKGALLDSMLLPQLQNADWEDLAEDDEHLYVGDFGNNANNRRDLRIYKINRQNHTLTGTIGFSFEDQEFFPPAENNLHFDLEAFFYHQDSLYLFTKSRGKNKKLKLYTLPATPGNYTAKLREQLPVNTMATAADISPDQKQFAILGYGKLYLFAVENGSINFSGKHYCIPLARTGQAEAILYTSPQELLLTNEAGKLFKIVLRPQ</sequence>
<proteinExistence type="predicted"/>
<dbReference type="SUPFAM" id="SSF82171">
    <property type="entry name" value="DPP6 N-terminal domain-like"/>
    <property type="match status" value="1"/>
</dbReference>
<dbReference type="EMBL" id="JACRVF010000002">
    <property type="protein sequence ID" value="MBC5993045.1"/>
    <property type="molecule type" value="Genomic_DNA"/>
</dbReference>
<dbReference type="AlphaFoldDB" id="A0A923N521"/>